<evidence type="ECO:0000256" key="1">
    <source>
        <dbReference type="SAM" id="MobiDB-lite"/>
    </source>
</evidence>
<gene>
    <name evidence="2" type="ORF">AVDCRST_MAG76-2230</name>
</gene>
<dbReference type="AlphaFoldDB" id="A0A6J4IGR1"/>
<proteinExistence type="predicted"/>
<feature type="non-terminal residue" evidence="2">
    <location>
        <position position="217"/>
    </location>
</feature>
<feature type="compositionally biased region" description="Basic residues" evidence="1">
    <location>
        <begin position="47"/>
        <end position="56"/>
    </location>
</feature>
<feature type="compositionally biased region" description="Basic residues" evidence="1">
    <location>
        <begin position="191"/>
        <end position="205"/>
    </location>
</feature>
<feature type="non-terminal residue" evidence="2">
    <location>
        <position position="1"/>
    </location>
</feature>
<feature type="compositionally biased region" description="Low complexity" evidence="1">
    <location>
        <begin position="78"/>
        <end position="92"/>
    </location>
</feature>
<feature type="region of interest" description="Disordered" evidence="1">
    <location>
        <begin position="1"/>
        <end position="114"/>
    </location>
</feature>
<evidence type="ECO:0000313" key="2">
    <source>
        <dbReference type="EMBL" id="CAA9250037.1"/>
    </source>
</evidence>
<sequence>ATGGSPTGPEDPGRRRGVPGCPGPGGQGRRGPDDLRRAAMVPGVARRGPRGGRHARQGTQHAELRLPARGRPGRRGPRGLVDPALRNGTGTRAGRRRPGPLRRPCHPPAGHLPAPRVRKAAGRQLLNLPSIDLLQARPGVGARRGVPVVRKRASLFQEREAGWAAERRAERCAARRRAQPRPGPAPPVRPPGRRRHLPRHRRGLHLAREPRSADHGL</sequence>
<feature type="compositionally biased region" description="Pro residues" evidence="1">
    <location>
        <begin position="181"/>
        <end position="190"/>
    </location>
</feature>
<feature type="compositionally biased region" description="Basic and acidic residues" evidence="1">
    <location>
        <begin position="206"/>
        <end position="217"/>
    </location>
</feature>
<protein>
    <submittedName>
        <fullName evidence="2">Uncharacterized protein</fullName>
    </submittedName>
</protein>
<accession>A0A6J4IGR1</accession>
<organism evidence="2">
    <name type="scientific">uncultured Acidimicrobiales bacterium</name>
    <dbReference type="NCBI Taxonomy" id="310071"/>
    <lineage>
        <taxon>Bacteria</taxon>
        <taxon>Bacillati</taxon>
        <taxon>Actinomycetota</taxon>
        <taxon>Acidimicrobiia</taxon>
        <taxon>Acidimicrobiales</taxon>
        <taxon>environmental samples</taxon>
    </lineage>
</organism>
<reference evidence="2" key="1">
    <citation type="submission" date="2020-02" db="EMBL/GenBank/DDBJ databases">
        <authorList>
            <person name="Meier V. D."/>
        </authorList>
    </citation>
    <scope>NUCLEOTIDE SEQUENCE</scope>
    <source>
        <strain evidence="2">AVDCRST_MAG76</strain>
    </source>
</reference>
<name>A0A6J4IGR1_9ACTN</name>
<feature type="region of interest" description="Disordered" evidence="1">
    <location>
        <begin position="168"/>
        <end position="217"/>
    </location>
</feature>
<dbReference type="EMBL" id="CADCSZ010000139">
    <property type="protein sequence ID" value="CAA9250037.1"/>
    <property type="molecule type" value="Genomic_DNA"/>
</dbReference>
<feature type="compositionally biased region" description="Basic residues" evidence="1">
    <location>
        <begin position="93"/>
        <end position="105"/>
    </location>
</feature>